<dbReference type="InterPro" id="IPR023385">
    <property type="entry name" value="YopX-like_C"/>
</dbReference>
<reference evidence="2 3" key="1">
    <citation type="submission" date="2016-11" db="EMBL/GenBank/DDBJ databases">
        <authorList>
            <person name="Varghese N."/>
            <person name="Submissions S."/>
        </authorList>
    </citation>
    <scope>NUCLEOTIDE SEQUENCE [LARGE SCALE GENOMIC DNA]</scope>
    <source>
        <strain evidence="2 3">DSM 15287</strain>
    </source>
</reference>
<keyword evidence="3" id="KW-1185">Reference proteome</keyword>
<dbReference type="Gene3D" id="2.30.30.290">
    <property type="entry name" value="YopX-like domains"/>
    <property type="match status" value="1"/>
</dbReference>
<dbReference type="AlphaFoldDB" id="A0A1M6HNT0"/>
<organism evidence="2 3">
    <name type="scientific">Propionispora hippei DSM 15287</name>
    <dbReference type="NCBI Taxonomy" id="1123003"/>
    <lineage>
        <taxon>Bacteria</taxon>
        <taxon>Bacillati</taxon>
        <taxon>Bacillota</taxon>
        <taxon>Negativicutes</taxon>
        <taxon>Selenomonadales</taxon>
        <taxon>Sporomusaceae</taxon>
        <taxon>Propionispora</taxon>
    </lineage>
</organism>
<gene>
    <name evidence="2" type="ORF">SAMN02745170_02049</name>
</gene>
<dbReference type="RefSeq" id="WP_149734806.1">
    <property type="nucleotide sequence ID" value="NZ_FQZD01000014.1"/>
</dbReference>
<protein>
    <submittedName>
        <fullName evidence="2">Phage uncharacterized protein TIGR01671</fullName>
    </submittedName>
</protein>
<evidence type="ECO:0000259" key="1">
    <source>
        <dbReference type="Pfam" id="PF09643"/>
    </source>
</evidence>
<accession>A0A1M6HNT0</accession>
<proteinExistence type="predicted"/>
<dbReference type="SUPFAM" id="SSF159006">
    <property type="entry name" value="YopX-like"/>
    <property type="match status" value="1"/>
</dbReference>
<dbReference type="EMBL" id="FQZD01000014">
    <property type="protein sequence ID" value="SHJ23875.1"/>
    <property type="molecule type" value="Genomic_DNA"/>
</dbReference>
<dbReference type="Proteomes" id="UP000322917">
    <property type="component" value="Unassembled WGS sequence"/>
</dbReference>
<evidence type="ECO:0000313" key="3">
    <source>
        <dbReference type="Proteomes" id="UP000322917"/>
    </source>
</evidence>
<feature type="domain" description="YopX protein" evidence="1">
    <location>
        <begin position="47"/>
        <end position="127"/>
    </location>
</feature>
<dbReference type="Pfam" id="PF09643">
    <property type="entry name" value="YopX"/>
    <property type="match status" value="1"/>
</dbReference>
<sequence length="132" mass="14742">MREIKFRGKLVDPDNGKWVHGDLAHAGKKHSPCIRISGNPFMYGVKPETVGQYTGLKDYTEKEIYEGDIIHGDDNGTKYGDGRGVVEWDEDEAAYVVRGPRVNANLSEYVYDDIYVIGNKYDTPEILGGTGK</sequence>
<dbReference type="OrthoDB" id="1809393at2"/>
<dbReference type="InterPro" id="IPR019096">
    <property type="entry name" value="YopX_protein"/>
</dbReference>
<name>A0A1M6HNT0_9FIRM</name>
<evidence type="ECO:0000313" key="2">
    <source>
        <dbReference type="EMBL" id="SHJ23875.1"/>
    </source>
</evidence>